<keyword evidence="14" id="KW-1185">Reference proteome</keyword>
<dbReference type="PIRSF" id="PIRSF019404">
    <property type="entry name" value="FliJ"/>
    <property type="match status" value="1"/>
</dbReference>
<dbReference type="RefSeq" id="WP_330072685.1">
    <property type="nucleotide sequence ID" value="NZ_JAZDQJ010000001.1"/>
</dbReference>
<accession>A0ABU7HJK3</accession>
<keyword evidence="6" id="KW-0145">Chemotaxis</keyword>
<evidence type="ECO:0000256" key="8">
    <source>
        <dbReference type="ARBA" id="ARBA00022927"/>
    </source>
</evidence>
<keyword evidence="13" id="KW-0966">Cell projection</keyword>
<evidence type="ECO:0000256" key="2">
    <source>
        <dbReference type="ARBA" id="ARBA00010004"/>
    </source>
</evidence>
<dbReference type="InterPro" id="IPR053716">
    <property type="entry name" value="Flag_assembly_chemotaxis_eff"/>
</dbReference>
<keyword evidence="13" id="KW-0282">Flagellum</keyword>
<keyword evidence="10" id="KW-1006">Bacterial flagellum protein export</keyword>
<dbReference type="InterPro" id="IPR052570">
    <property type="entry name" value="FliJ"/>
</dbReference>
<protein>
    <recommendedName>
        <fullName evidence="3">Flagellar FliJ protein</fullName>
    </recommendedName>
</protein>
<dbReference type="PANTHER" id="PTHR38786:SF1">
    <property type="entry name" value="FLAGELLAR FLIJ PROTEIN"/>
    <property type="match status" value="1"/>
</dbReference>
<evidence type="ECO:0000256" key="5">
    <source>
        <dbReference type="ARBA" id="ARBA00022475"/>
    </source>
</evidence>
<dbReference type="InterPro" id="IPR012823">
    <property type="entry name" value="Flagell_FliJ"/>
</dbReference>
<evidence type="ECO:0000256" key="6">
    <source>
        <dbReference type="ARBA" id="ARBA00022500"/>
    </source>
</evidence>
<keyword evidence="7" id="KW-1005">Bacterial flagellum biogenesis</keyword>
<keyword evidence="9" id="KW-0472">Membrane</keyword>
<evidence type="ECO:0000256" key="9">
    <source>
        <dbReference type="ARBA" id="ARBA00023136"/>
    </source>
</evidence>
<feature type="coiled-coil region" evidence="11">
    <location>
        <begin position="13"/>
        <end position="100"/>
    </location>
</feature>
<evidence type="ECO:0000256" key="11">
    <source>
        <dbReference type="SAM" id="Coils"/>
    </source>
</evidence>
<keyword evidence="8" id="KW-0653">Protein transport</keyword>
<keyword evidence="5" id="KW-1003">Cell membrane</keyword>
<evidence type="ECO:0000256" key="7">
    <source>
        <dbReference type="ARBA" id="ARBA00022795"/>
    </source>
</evidence>
<evidence type="ECO:0000313" key="14">
    <source>
        <dbReference type="Proteomes" id="UP001335100"/>
    </source>
</evidence>
<feature type="region of interest" description="Disordered" evidence="12">
    <location>
        <begin position="130"/>
        <end position="149"/>
    </location>
</feature>
<feature type="compositionally biased region" description="Basic and acidic residues" evidence="12">
    <location>
        <begin position="130"/>
        <end position="139"/>
    </location>
</feature>
<proteinExistence type="inferred from homology"/>
<gene>
    <name evidence="13" type="primary">fliJ</name>
    <name evidence="13" type="ORF">V0R50_00595</name>
</gene>
<feature type="compositionally biased region" description="Basic residues" evidence="12">
    <location>
        <begin position="140"/>
        <end position="149"/>
    </location>
</feature>
<evidence type="ECO:0000256" key="12">
    <source>
        <dbReference type="SAM" id="MobiDB-lite"/>
    </source>
</evidence>
<dbReference type="Gene3D" id="1.10.287.1700">
    <property type="match status" value="1"/>
</dbReference>
<dbReference type="PRINTS" id="PR01004">
    <property type="entry name" value="FLGFLIJ"/>
</dbReference>
<dbReference type="Pfam" id="PF02050">
    <property type="entry name" value="FliJ"/>
    <property type="match status" value="1"/>
</dbReference>
<reference evidence="13 14" key="1">
    <citation type="submission" date="2024-01" db="EMBL/GenBank/DDBJ databases">
        <title>Unpublished Manusciprt.</title>
        <authorList>
            <person name="Duman M."/>
            <person name="Valdes E.G."/>
            <person name="Ajmi N."/>
            <person name="Altun S."/>
            <person name="Saticioglu I.B."/>
        </authorList>
    </citation>
    <scope>NUCLEOTIDE SEQUENCE [LARGE SCALE GENOMIC DNA]</scope>
    <source>
        <strain evidence="13 14">148P</strain>
    </source>
</reference>
<evidence type="ECO:0000256" key="1">
    <source>
        <dbReference type="ARBA" id="ARBA00004413"/>
    </source>
</evidence>
<dbReference type="Proteomes" id="UP001335100">
    <property type="component" value="Unassembled WGS sequence"/>
</dbReference>
<sequence>MAHECLQLLVELTARARETAATALAQARRAEQQMAEQLRALDGYQREYRQGLQQELLGAGMDPATLANYRGFLKSLEGAIERAESNLARHRTLVAQHQDTWRQAWRKVNALETLLARRLEQERLLAGRAEQRRTDEMAGRAHHSSFRGL</sequence>
<evidence type="ECO:0000256" key="3">
    <source>
        <dbReference type="ARBA" id="ARBA00020392"/>
    </source>
</evidence>
<name>A0ABU7HJK3_9PSED</name>
<keyword evidence="11" id="KW-0175">Coiled coil</keyword>
<dbReference type="EMBL" id="JAZDQJ010000001">
    <property type="protein sequence ID" value="MEE1931700.1"/>
    <property type="molecule type" value="Genomic_DNA"/>
</dbReference>
<comment type="caution">
    <text evidence="13">The sequence shown here is derived from an EMBL/GenBank/DDBJ whole genome shotgun (WGS) entry which is preliminary data.</text>
</comment>
<keyword evidence="4" id="KW-0813">Transport</keyword>
<dbReference type="InterPro" id="IPR018006">
    <property type="entry name" value="Flag_FliJ_proteobac"/>
</dbReference>
<comment type="similarity">
    <text evidence="2">Belongs to the FliJ family.</text>
</comment>
<keyword evidence="13" id="KW-0969">Cilium</keyword>
<comment type="subcellular location">
    <subcellularLocation>
        <location evidence="1">Cell membrane</location>
        <topology evidence="1">Peripheral membrane protein</topology>
        <orientation evidence="1">Cytoplasmic side</orientation>
    </subcellularLocation>
</comment>
<organism evidence="13 14">
    <name type="scientific">Pseudomonas ulcerans</name>
    <dbReference type="NCBI Taxonomy" id="3115852"/>
    <lineage>
        <taxon>Bacteria</taxon>
        <taxon>Pseudomonadati</taxon>
        <taxon>Pseudomonadota</taxon>
        <taxon>Gammaproteobacteria</taxon>
        <taxon>Pseudomonadales</taxon>
        <taxon>Pseudomonadaceae</taxon>
        <taxon>Pseudomonas</taxon>
    </lineage>
</organism>
<dbReference type="NCBIfam" id="TIGR02473">
    <property type="entry name" value="flagell_FliJ"/>
    <property type="match status" value="1"/>
</dbReference>
<evidence type="ECO:0000313" key="13">
    <source>
        <dbReference type="EMBL" id="MEE1931700.1"/>
    </source>
</evidence>
<evidence type="ECO:0000256" key="10">
    <source>
        <dbReference type="ARBA" id="ARBA00023225"/>
    </source>
</evidence>
<dbReference type="PANTHER" id="PTHR38786">
    <property type="entry name" value="FLAGELLAR FLIJ PROTEIN"/>
    <property type="match status" value="1"/>
</dbReference>
<evidence type="ECO:0000256" key="4">
    <source>
        <dbReference type="ARBA" id="ARBA00022448"/>
    </source>
</evidence>